<dbReference type="PROSITE" id="PS50069">
    <property type="entry name" value="CULLIN_2"/>
    <property type="match status" value="1"/>
</dbReference>
<dbReference type="InterPro" id="IPR059120">
    <property type="entry name" value="Cullin-like_AB"/>
</dbReference>
<dbReference type="OrthoDB" id="27073at2759"/>
<comment type="similarity">
    <text evidence="1">Belongs to the cullin family.</text>
</comment>
<dbReference type="EMBL" id="BDGX01000008">
    <property type="protein sequence ID" value="GAV47377.1"/>
    <property type="molecule type" value="Genomic_DNA"/>
</dbReference>
<dbReference type="SMART" id="SM00884">
    <property type="entry name" value="Cullin_Nedd8"/>
    <property type="match status" value="1"/>
</dbReference>
<accession>A0A1Q2ZV84</accession>
<feature type="domain" description="Cullin family profile" evidence="2">
    <location>
        <begin position="409"/>
        <end position="652"/>
    </location>
</feature>
<dbReference type="Gene3D" id="3.30.230.130">
    <property type="entry name" value="Cullin, Chain C, Domain 2"/>
    <property type="match status" value="1"/>
</dbReference>
<evidence type="ECO:0000256" key="1">
    <source>
        <dbReference type="PROSITE-ProRule" id="PRU00330"/>
    </source>
</evidence>
<comment type="caution">
    <text evidence="3">The sequence shown here is derived from an EMBL/GenBank/DDBJ whole genome shotgun (WGS) entry which is preliminary data.</text>
</comment>
<dbReference type="InterPro" id="IPR016158">
    <property type="entry name" value="Cullin_homology"/>
</dbReference>
<dbReference type="InterPro" id="IPR019559">
    <property type="entry name" value="Cullin_neddylation_domain"/>
</dbReference>
<protein>
    <recommendedName>
        <fullName evidence="2">Cullin family profile domain-containing protein</fullName>
    </recommendedName>
</protein>
<organism evidence="3 4">
    <name type="scientific">Zygosaccharomyces rouxii</name>
    <dbReference type="NCBI Taxonomy" id="4956"/>
    <lineage>
        <taxon>Eukaryota</taxon>
        <taxon>Fungi</taxon>
        <taxon>Dikarya</taxon>
        <taxon>Ascomycota</taxon>
        <taxon>Saccharomycotina</taxon>
        <taxon>Saccharomycetes</taxon>
        <taxon>Saccharomycetales</taxon>
        <taxon>Saccharomycetaceae</taxon>
        <taxon>Zygosaccharomyces</taxon>
    </lineage>
</organism>
<proteinExistence type="inferred from homology"/>
<dbReference type="InterPro" id="IPR036317">
    <property type="entry name" value="Cullin_homology_sf"/>
</dbReference>
<dbReference type="SUPFAM" id="SSF75632">
    <property type="entry name" value="Cullin homology domain"/>
    <property type="match status" value="1"/>
</dbReference>
<reference evidence="3 4" key="1">
    <citation type="submission" date="2016-08" db="EMBL/GenBank/DDBJ databases">
        <title>Draft genome sequence of allopolyploid Zygosaccharomyces rouxii.</title>
        <authorList>
            <person name="Watanabe J."/>
            <person name="Uehara K."/>
            <person name="Mogi Y."/>
            <person name="Tsukioka Y."/>
        </authorList>
    </citation>
    <scope>NUCLEOTIDE SEQUENCE [LARGE SCALE GENOMIC DNA]</scope>
    <source>
        <strain evidence="3 4">NBRC 110957</strain>
    </source>
</reference>
<gene>
    <name evidence="3" type="ORF">ZYGR_0H02180</name>
</gene>
<evidence type="ECO:0000313" key="3">
    <source>
        <dbReference type="EMBL" id="GAV47377.1"/>
    </source>
</evidence>
<evidence type="ECO:0000259" key="2">
    <source>
        <dbReference type="PROSITE" id="PS50069"/>
    </source>
</evidence>
<sequence length="780" mass="90797">MMESSHFLEDHQAAYRTLNDQLDKVFEMANGVCRQLTNLDAKVQPADEIIDLYAHYENCDRIMRSLTQLKVYEPVENDEYSGSSSGGGRKRLQLVNQSKFISNLCEMLFMKLNTFTDDYVKHILNLIGDLDSTYNLQRLMLYWKHISSIYRESTIMLTELYEYVRHNFPQVKRNLDTFADITTMLLINFFQSHMGSKFVNLIEVFVNNGRSENHLDTKISGSFLKKLYHHNVLIDKDRDQHFQDFYFEYLSKYVENEVVIPMNIDYMKNLKKQLELNAKLTLSISPTMIEKANDIFLQHTILKAETASQLMEVEKDNIKFYSVKAPERYFPFPKENFSLLKIAFESRGRTMELERVFKKLSRKLLKRAHPDLERLFSEACKLILLVSGYPNFGAISREEITKILGGPLNTMELYVRFCESSIRKVNRDKNLRDHYVGSPSIFQAPILLEINAAVLDLYSRSLFRRAIMQGANSVLKSLKDPDSLEFQLINFFRDIYGTSSEFRNLEATTEIVLKAFYLNSSFEQSSSNKNKFIQPLVFEKKMVPEIYQRGDNEDIVLPPELVESWEEFMKHFNSTDKKPELKKVHPVHHLQHCEVSTPYKLKSGKGLSLELTLYQTCLLSLFNDYEELEFNEIMSKLRMTKSTLDVVLKSFTDVGLLILQGNTKYTLNKNYSPDKRKIKDGKLRIPLLRPISSSGRSDSNGSVVISSQHHEGHSSQWKQELLKACIVRSLKGESNGLNLPELFNKVESQLRGISIGEFKDALDKILKDRFIRYRNDRYLY</sequence>
<dbReference type="Pfam" id="PF26557">
    <property type="entry name" value="Cullin_AB"/>
    <property type="match status" value="1"/>
</dbReference>
<dbReference type="eggNOG" id="KOG2166">
    <property type="taxonomic scope" value="Eukaryota"/>
</dbReference>
<dbReference type="Proteomes" id="UP000187013">
    <property type="component" value="Unassembled WGS sequence"/>
</dbReference>
<name>A0A1Q2ZV84_ZYGRO</name>
<dbReference type="AlphaFoldDB" id="A0A1Q2ZV84"/>
<evidence type="ECO:0000313" key="4">
    <source>
        <dbReference type="Proteomes" id="UP000187013"/>
    </source>
</evidence>